<dbReference type="InterPro" id="IPR001447">
    <property type="entry name" value="Arylamine_N-AcTrfase"/>
</dbReference>
<dbReference type="PRINTS" id="PR01543">
    <property type="entry name" value="ANATRNSFRASE"/>
</dbReference>
<dbReference type="RefSeq" id="WP_211010122.1">
    <property type="nucleotide sequence ID" value="NZ_JASJUT010000003.1"/>
</dbReference>
<gene>
    <name evidence="3" type="ORF">QNM18_08625</name>
</gene>
<reference evidence="3 4" key="1">
    <citation type="submission" date="2023-05" db="EMBL/GenBank/DDBJ databases">
        <title>Pseudoalteromonas ardens sp. nov., Pseudoalteromonas obscura sp. nov., and Pseudoalteromonas umbrosa sp. nov., isolated from the coral Montipora capitata.</title>
        <authorList>
            <person name="Thomas E.M."/>
            <person name="Smith E.M."/>
            <person name="Papke E."/>
            <person name="Shlafstein M.D."/>
            <person name="Oline D.K."/>
            <person name="Videau P."/>
            <person name="Saw J.H."/>
            <person name="Strangman W.K."/>
            <person name="Ushijima B."/>
        </authorList>
    </citation>
    <scope>NUCLEOTIDE SEQUENCE [LARGE SCALE GENOMIC DNA]</scope>
    <source>
        <strain evidence="3 4">P94</strain>
    </source>
</reference>
<accession>A0ABT7EJ97</accession>
<evidence type="ECO:0000313" key="3">
    <source>
        <dbReference type="EMBL" id="MDK2595101.1"/>
    </source>
</evidence>
<dbReference type="SUPFAM" id="SSF54001">
    <property type="entry name" value="Cysteine proteinases"/>
    <property type="match status" value="1"/>
</dbReference>
<evidence type="ECO:0000256" key="2">
    <source>
        <dbReference type="RuleBase" id="RU003452"/>
    </source>
</evidence>
<protein>
    <submittedName>
        <fullName evidence="3">Arylamine N-acetyltransferase</fullName>
    </submittedName>
</protein>
<organism evidence="3 4">
    <name type="scientific">Pseudoalteromonas obscura</name>
    <dbReference type="NCBI Taxonomy" id="3048491"/>
    <lineage>
        <taxon>Bacteria</taxon>
        <taxon>Pseudomonadati</taxon>
        <taxon>Pseudomonadota</taxon>
        <taxon>Gammaproteobacteria</taxon>
        <taxon>Alteromonadales</taxon>
        <taxon>Pseudoalteromonadaceae</taxon>
        <taxon>Pseudoalteromonas</taxon>
    </lineage>
</organism>
<dbReference type="Pfam" id="PF00797">
    <property type="entry name" value="Acetyltransf_2"/>
    <property type="match status" value="1"/>
</dbReference>
<dbReference type="Gene3D" id="2.40.128.150">
    <property type="entry name" value="Cysteine proteinases"/>
    <property type="match status" value="1"/>
</dbReference>
<comment type="caution">
    <text evidence="3">The sequence shown here is derived from an EMBL/GenBank/DDBJ whole genome shotgun (WGS) entry which is preliminary data.</text>
</comment>
<dbReference type="Proteomes" id="UP001231915">
    <property type="component" value="Unassembled WGS sequence"/>
</dbReference>
<dbReference type="PANTHER" id="PTHR11786">
    <property type="entry name" value="N-HYDROXYARYLAMINE O-ACETYLTRANSFERASE"/>
    <property type="match status" value="1"/>
</dbReference>
<keyword evidence="4" id="KW-1185">Reference proteome</keyword>
<name>A0ABT7EJ97_9GAMM</name>
<dbReference type="EMBL" id="JASJUT010000003">
    <property type="protein sequence ID" value="MDK2595101.1"/>
    <property type="molecule type" value="Genomic_DNA"/>
</dbReference>
<sequence length="267" mass="30535">MNSELLAKYFNRINLKTDAVVDIDSLFHIHELQHEFIPFENLDIIDGNPIDLSNEHVFKKLVDKQRGGYCYELNGLLYQVLKTIGFEVTQALGRVHLSDKPTGRGHLINLVSIEGQQWVVDVGFGANTPRKPLPLVFDQEFNTDKQVFRFVKDTTFGVMLQSKIEGGWQSLYSLDMSYVCEGDIEYGNHFASTGSSSLFTSNIVLVKRTKYGKNILFNNRLKIDTQDETIETILDSEQLFNRALKEHFGIKKKIAYEKIAGYVNWAE</sequence>
<evidence type="ECO:0000256" key="1">
    <source>
        <dbReference type="ARBA" id="ARBA00006547"/>
    </source>
</evidence>
<dbReference type="InterPro" id="IPR038765">
    <property type="entry name" value="Papain-like_cys_pep_sf"/>
</dbReference>
<dbReference type="Gene3D" id="3.30.2140.10">
    <property type="entry name" value="Arylamine N-acetyltransferase"/>
    <property type="match status" value="1"/>
</dbReference>
<comment type="similarity">
    <text evidence="1 2">Belongs to the arylamine N-acetyltransferase family.</text>
</comment>
<dbReference type="PANTHER" id="PTHR11786:SF0">
    <property type="entry name" value="ARYLAMINE N-ACETYLTRANSFERASE 4-RELATED"/>
    <property type="match status" value="1"/>
</dbReference>
<evidence type="ECO:0000313" key="4">
    <source>
        <dbReference type="Proteomes" id="UP001231915"/>
    </source>
</evidence>
<proteinExistence type="inferred from homology"/>